<evidence type="ECO:0000313" key="1">
    <source>
        <dbReference type="EMBL" id="KAK3244877.1"/>
    </source>
</evidence>
<keyword evidence="2" id="KW-1185">Reference proteome</keyword>
<accession>A0AAE0BY23</accession>
<sequence length="111" mass="12852">MKDTKEKEDLLVAKPHTPEQDGMAYVKLRMRREATLNAGKMVADSTTRQNIEDCIKLLRIREYKDRVFEQLRVQFPAPTKVTWKDLEVIVEVQDKLKNDAESSMVTTATRA</sequence>
<evidence type="ECO:0000313" key="2">
    <source>
        <dbReference type="Proteomes" id="UP001190700"/>
    </source>
</evidence>
<reference evidence="1 2" key="1">
    <citation type="journal article" date="2015" name="Genome Biol. Evol.">
        <title>Comparative Genomics of a Bacterivorous Green Alga Reveals Evolutionary Causalities and Consequences of Phago-Mixotrophic Mode of Nutrition.</title>
        <authorList>
            <person name="Burns J.A."/>
            <person name="Paasch A."/>
            <person name="Narechania A."/>
            <person name="Kim E."/>
        </authorList>
    </citation>
    <scope>NUCLEOTIDE SEQUENCE [LARGE SCALE GENOMIC DNA]</scope>
    <source>
        <strain evidence="1 2">PLY_AMNH</strain>
    </source>
</reference>
<organism evidence="1 2">
    <name type="scientific">Cymbomonas tetramitiformis</name>
    <dbReference type="NCBI Taxonomy" id="36881"/>
    <lineage>
        <taxon>Eukaryota</taxon>
        <taxon>Viridiplantae</taxon>
        <taxon>Chlorophyta</taxon>
        <taxon>Pyramimonadophyceae</taxon>
        <taxon>Pyramimonadales</taxon>
        <taxon>Pyramimonadaceae</taxon>
        <taxon>Cymbomonas</taxon>
    </lineage>
</organism>
<protein>
    <submittedName>
        <fullName evidence="1">Uncharacterized protein</fullName>
    </submittedName>
</protein>
<name>A0AAE0BY23_9CHLO</name>
<dbReference type="AlphaFoldDB" id="A0AAE0BY23"/>
<comment type="caution">
    <text evidence="1">The sequence shown here is derived from an EMBL/GenBank/DDBJ whole genome shotgun (WGS) entry which is preliminary data.</text>
</comment>
<dbReference type="Proteomes" id="UP001190700">
    <property type="component" value="Unassembled WGS sequence"/>
</dbReference>
<dbReference type="EMBL" id="LGRX02031275">
    <property type="protein sequence ID" value="KAK3244877.1"/>
    <property type="molecule type" value="Genomic_DNA"/>
</dbReference>
<proteinExistence type="predicted"/>
<gene>
    <name evidence="1" type="ORF">CYMTET_45531</name>
</gene>